<dbReference type="Proteomes" id="UP001642406">
    <property type="component" value="Unassembled WGS sequence"/>
</dbReference>
<proteinExistence type="predicted"/>
<evidence type="ECO:0000256" key="1">
    <source>
        <dbReference type="SAM" id="MobiDB-lite"/>
    </source>
</evidence>
<feature type="chain" id="PRO_5046255564" description="Arylsulfotransferase" evidence="3">
    <location>
        <begin position="33"/>
        <end position="671"/>
    </location>
</feature>
<dbReference type="EMBL" id="CAWUHC010000134">
    <property type="protein sequence ID" value="CAK7234907.1"/>
    <property type="molecule type" value="Genomic_DNA"/>
</dbReference>
<dbReference type="Pfam" id="PF14269">
    <property type="entry name" value="Arylsulfotran_2"/>
    <property type="match status" value="1"/>
</dbReference>
<keyword evidence="2" id="KW-0812">Transmembrane</keyword>
<feature type="transmembrane region" description="Helical" evidence="2">
    <location>
        <begin position="581"/>
        <end position="607"/>
    </location>
</feature>
<protein>
    <recommendedName>
        <fullName evidence="6">Arylsulfotransferase</fullName>
    </recommendedName>
</protein>
<keyword evidence="2" id="KW-0472">Membrane</keyword>
<dbReference type="InterPro" id="IPR039535">
    <property type="entry name" value="ASST-like"/>
</dbReference>
<dbReference type="InterPro" id="IPR053143">
    <property type="entry name" value="Arylsulfate_ST"/>
</dbReference>
<dbReference type="CDD" id="cd12087">
    <property type="entry name" value="TM_EGFR-like"/>
    <property type="match status" value="1"/>
</dbReference>
<evidence type="ECO:0000256" key="3">
    <source>
        <dbReference type="SAM" id="SignalP"/>
    </source>
</evidence>
<evidence type="ECO:0000256" key="2">
    <source>
        <dbReference type="SAM" id="Phobius"/>
    </source>
</evidence>
<organism evidence="4 5">
    <name type="scientific">Sporothrix bragantina</name>
    <dbReference type="NCBI Taxonomy" id="671064"/>
    <lineage>
        <taxon>Eukaryota</taxon>
        <taxon>Fungi</taxon>
        <taxon>Dikarya</taxon>
        <taxon>Ascomycota</taxon>
        <taxon>Pezizomycotina</taxon>
        <taxon>Sordariomycetes</taxon>
        <taxon>Sordariomycetidae</taxon>
        <taxon>Ophiostomatales</taxon>
        <taxon>Ophiostomataceae</taxon>
        <taxon>Sporothrix</taxon>
    </lineage>
</organism>
<evidence type="ECO:0000313" key="5">
    <source>
        <dbReference type="Proteomes" id="UP001642406"/>
    </source>
</evidence>
<evidence type="ECO:0000313" key="4">
    <source>
        <dbReference type="EMBL" id="CAK7234907.1"/>
    </source>
</evidence>
<evidence type="ECO:0008006" key="6">
    <source>
        <dbReference type="Google" id="ProtNLM"/>
    </source>
</evidence>
<comment type="caution">
    <text evidence="4">The sequence shown here is derived from an EMBL/GenBank/DDBJ whole genome shotgun (WGS) entry which is preliminary data.</text>
</comment>
<feature type="signal peptide" evidence="3">
    <location>
        <begin position="1"/>
        <end position="32"/>
    </location>
</feature>
<keyword evidence="2" id="KW-1133">Transmembrane helix</keyword>
<gene>
    <name evidence="4" type="ORF">SBRCBS47491_009108</name>
</gene>
<dbReference type="PANTHER" id="PTHR35340:SF5">
    <property type="entry name" value="ASST-DOMAIN-CONTAINING PROTEIN"/>
    <property type="match status" value="1"/>
</dbReference>
<accession>A0ABP0CRZ7</accession>
<keyword evidence="3" id="KW-0732">Signal</keyword>
<dbReference type="PANTHER" id="PTHR35340">
    <property type="entry name" value="PQQ ENZYME REPEAT PROTEIN-RELATED"/>
    <property type="match status" value="1"/>
</dbReference>
<name>A0ABP0CRZ7_9PEZI</name>
<feature type="region of interest" description="Disordered" evidence="1">
    <location>
        <begin position="618"/>
        <end position="637"/>
    </location>
</feature>
<reference evidence="4 5" key="1">
    <citation type="submission" date="2024-01" db="EMBL/GenBank/DDBJ databases">
        <authorList>
            <person name="Allen C."/>
            <person name="Tagirdzhanova G."/>
        </authorList>
    </citation>
    <scope>NUCLEOTIDE SEQUENCE [LARGE SCALE GENOMIC DNA]</scope>
</reference>
<sequence>MHSLHLIRSLIKHSAALSFVLLPLFLAGTATADVPYHTNLESYQDGVLGVEPNQTFHSAPLVVAPVYQINTFDVAKIDVSEQSAYMFMAGRMPGLGWGPSIVSSKDLSLIWADQHYGGMAQATNTFMFQGQRVLAVFVDDAVRIISQSYEELYAVSPVGNFSHWHPDSHEAMLTDDDTVLLIVCPNWAVDLTPVGGPAEGKYVANCLVQEIDPVTNDLLFEWTTLDYFTVADSVATYHDEDVWDFAHMNSIQKTPDGNFLISYRHLSAIVLVDGRTNEVLWVMGGKRNQFRDISPQKTNRKDASAEFGWQHNPRVTGINRFTFFDNYRLDNGYCWSGRCSRGLEIEYDPVAKTMWLLNEWPHPQKVISASRGSVQRTNAGNALIAWGQNPSFVEYTPTGDLAMDFQRGQILTIDHGIEDIVAYRVAKGAWEGKPTWGPNISCVTTSMSKAIYVSWNGATEVKSYVLLSSTSKNDLDGASKVVAQSPRNGFETEFVVRGYKVGRYARIAALDIDGTILGATPAVDTTTGALITLDYSITTVVAAGSTTVKDVPSSAAVSVPPGTHPTKPPSIVKGPLSAGHIAAIVIGSVVGGCLVLIGVAIGIVSWYRRRRANLQEKRGKAAAANASQQQEGTPGDDAAQRLLENANEYGLDSFAVRNSTDSDGTEVYDDK</sequence>
<keyword evidence="5" id="KW-1185">Reference proteome</keyword>